<protein>
    <recommendedName>
        <fullName evidence="4">PEP-CTERM protein-sorting domain-containing protein</fullName>
    </recommendedName>
</protein>
<reference evidence="3" key="1">
    <citation type="journal article" date="2024" name="Int. J. Syst. Evol. Microbiol.">
        <title>Methylomarinovum tepidoasis sp. nov., a moderately thermophilic methanotroph of the family Methylothermaceae isolated from a deep-sea hydrothermal field.</title>
        <authorList>
            <person name="Hirayama H."/>
            <person name="Takaki Y."/>
            <person name="Abe M."/>
            <person name="Miyazaki M."/>
            <person name="Uematsu K."/>
            <person name="Matsui Y."/>
            <person name="Takai K."/>
        </authorList>
    </citation>
    <scope>NUCLEOTIDE SEQUENCE [LARGE SCALE GENOMIC DNA]</scope>
    <source>
        <strain evidence="3">IN45</strain>
    </source>
</reference>
<dbReference type="RefSeq" id="WP_286292801.1">
    <property type="nucleotide sequence ID" value="NZ_AP024718.1"/>
</dbReference>
<keyword evidence="3" id="KW-1185">Reference proteome</keyword>
<dbReference type="Proteomes" id="UP001321450">
    <property type="component" value="Chromosome"/>
</dbReference>
<dbReference type="EMBL" id="AP024718">
    <property type="protein sequence ID" value="BCX87835.1"/>
    <property type="molecule type" value="Genomic_DNA"/>
</dbReference>
<evidence type="ECO:0008006" key="4">
    <source>
        <dbReference type="Google" id="ProtNLM"/>
    </source>
</evidence>
<feature type="chain" id="PRO_5043672732" description="PEP-CTERM protein-sorting domain-containing protein" evidence="1">
    <location>
        <begin position="24"/>
        <end position="274"/>
    </location>
</feature>
<dbReference type="AlphaFoldDB" id="A0AAU9CTB7"/>
<keyword evidence="1" id="KW-0732">Signal</keyword>
<evidence type="ECO:0000313" key="3">
    <source>
        <dbReference type="Proteomes" id="UP001321450"/>
    </source>
</evidence>
<name>A0AAU9CTB7_9GAMM</name>
<sequence length="274" mass="30010">MKHYYLIPGLTALLLLTQTPVQAITIDGDLNDWIATPQGEASDWQPLRNTTSYTIEDQNTSYLNPGYGGQNYDAEAIYVEIDGGTLYIAIVTGLSPNSSAWPAGDIAIDFGDDDSFEYGIVVLGDTSNPRGGLGSAGEIYQVTEWNYGLWTAPANYDPSGSSLYKSAHPTTVKSGEHEGTARMVYQKALYNDNEITQLGKFAGDHYVIETAIDVSVFDPSLWGQKFNVHWTMACANDWIEVDPVPEPPVALLFGAGLGLLGWSRYQSKRRAHRS</sequence>
<organism evidence="2 3">
    <name type="scientific">Methylomarinovum tepidoasis</name>
    <dbReference type="NCBI Taxonomy" id="2840183"/>
    <lineage>
        <taxon>Bacteria</taxon>
        <taxon>Pseudomonadati</taxon>
        <taxon>Pseudomonadota</taxon>
        <taxon>Gammaproteobacteria</taxon>
        <taxon>Methylococcales</taxon>
        <taxon>Methylothermaceae</taxon>
        <taxon>Methylomarinovum</taxon>
    </lineage>
</organism>
<proteinExistence type="predicted"/>
<evidence type="ECO:0000313" key="2">
    <source>
        <dbReference type="EMBL" id="BCX87835.1"/>
    </source>
</evidence>
<dbReference type="KEGG" id="meiy:MIN45_P0202"/>
<feature type="signal peptide" evidence="1">
    <location>
        <begin position="1"/>
        <end position="23"/>
    </location>
</feature>
<evidence type="ECO:0000256" key="1">
    <source>
        <dbReference type="SAM" id="SignalP"/>
    </source>
</evidence>
<gene>
    <name evidence="2" type="ORF">MIN45_P0202</name>
</gene>
<accession>A0AAU9CTB7</accession>